<name>A0A9P4P5V3_9PEZI</name>
<evidence type="ECO:0000313" key="1">
    <source>
        <dbReference type="EMBL" id="KAF2437066.1"/>
    </source>
</evidence>
<dbReference type="AlphaFoldDB" id="A0A9P4P5V3"/>
<accession>A0A9P4P5V3</accession>
<dbReference type="OrthoDB" id="10261951at2759"/>
<gene>
    <name evidence="1" type="ORF">EJ08DRAFT_11967</name>
</gene>
<keyword evidence="2" id="KW-1185">Reference proteome</keyword>
<reference evidence="1" key="1">
    <citation type="journal article" date="2020" name="Stud. Mycol.">
        <title>101 Dothideomycetes genomes: a test case for predicting lifestyles and emergence of pathogens.</title>
        <authorList>
            <person name="Haridas S."/>
            <person name="Albert R."/>
            <person name="Binder M."/>
            <person name="Bloem J."/>
            <person name="Labutti K."/>
            <person name="Salamov A."/>
            <person name="Andreopoulos B."/>
            <person name="Baker S."/>
            <person name="Barry K."/>
            <person name="Bills G."/>
            <person name="Bluhm B."/>
            <person name="Cannon C."/>
            <person name="Castanera R."/>
            <person name="Culley D."/>
            <person name="Daum C."/>
            <person name="Ezra D."/>
            <person name="Gonzalez J."/>
            <person name="Henrissat B."/>
            <person name="Kuo A."/>
            <person name="Liang C."/>
            <person name="Lipzen A."/>
            <person name="Lutzoni F."/>
            <person name="Magnuson J."/>
            <person name="Mondo S."/>
            <person name="Nolan M."/>
            <person name="Ohm R."/>
            <person name="Pangilinan J."/>
            <person name="Park H.-J."/>
            <person name="Ramirez L."/>
            <person name="Alfaro M."/>
            <person name="Sun H."/>
            <person name="Tritt A."/>
            <person name="Yoshinaga Y."/>
            <person name="Zwiers L.-H."/>
            <person name="Turgeon B."/>
            <person name="Goodwin S."/>
            <person name="Spatafora J."/>
            <person name="Crous P."/>
            <person name="Grigoriev I."/>
        </authorList>
    </citation>
    <scope>NUCLEOTIDE SEQUENCE</scope>
    <source>
        <strain evidence="1">CBS 130266</strain>
    </source>
</reference>
<organism evidence="1 2">
    <name type="scientific">Tothia fuscella</name>
    <dbReference type="NCBI Taxonomy" id="1048955"/>
    <lineage>
        <taxon>Eukaryota</taxon>
        <taxon>Fungi</taxon>
        <taxon>Dikarya</taxon>
        <taxon>Ascomycota</taxon>
        <taxon>Pezizomycotina</taxon>
        <taxon>Dothideomycetes</taxon>
        <taxon>Pleosporomycetidae</taxon>
        <taxon>Venturiales</taxon>
        <taxon>Cylindrosympodiaceae</taxon>
        <taxon>Tothia</taxon>
    </lineage>
</organism>
<comment type="caution">
    <text evidence="1">The sequence shown here is derived from an EMBL/GenBank/DDBJ whole genome shotgun (WGS) entry which is preliminary data.</text>
</comment>
<sequence length="266" mass="30016">MHRSETWRDFTCLPVFHHSDAASSQPTDIRVNRTALWTYCGPLLSLREADLPESYHKWQQTTIEGHLTPRLFSFLTFAHEIVESFGLSNYWLSIRATKSTTEFDVPQWHTDDDFFSSNSDSQSGTLRTQCKILTTLLGPGTLLIQDGAKARAIQRKIKHLHGGPGHDHSCSSFFRCTSCMLTTKIIQQKLNPALERLETTQAMAGQCVLIKTGEQYGTIHSTPPIPCDRVFVNIIPGTEHELRTLTAKYGMGYPRDWIMGGTNLTM</sequence>
<dbReference type="EMBL" id="MU007009">
    <property type="protein sequence ID" value="KAF2437066.1"/>
    <property type="molecule type" value="Genomic_DNA"/>
</dbReference>
<dbReference type="Proteomes" id="UP000800235">
    <property type="component" value="Unassembled WGS sequence"/>
</dbReference>
<proteinExistence type="predicted"/>
<protein>
    <submittedName>
        <fullName evidence="1">Uncharacterized protein</fullName>
    </submittedName>
</protein>
<evidence type="ECO:0000313" key="2">
    <source>
        <dbReference type="Proteomes" id="UP000800235"/>
    </source>
</evidence>